<accession>A0ABD1YN86</accession>
<gene>
    <name evidence="1" type="ORF">R1flu_016923</name>
</gene>
<keyword evidence="2" id="KW-1185">Reference proteome</keyword>
<dbReference type="Proteomes" id="UP001605036">
    <property type="component" value="Unassembled WGS sequence"/>
</dbReference>
<evidence type="ECO:0000313" key="1">
    <source>
        <dbReference type="EMBL" id="KAL2632237.1"/>
    </source>
</evidence>
<comment type="caution">
    <text evidence="1">The sequence shown here is derived from an EMBL/GenBank/DDBJ whole genome shotgun (WGS) entry which is preliminary data.</text>
</comment>
<name>A0ABD1YN86_9MARC</name>
<dbReference type="EMBL" id="JBHFFA010000004">
    <property type="protein sequence ID" value="KAL2632237.1"/>
    <property type="molecule type" value="Genomic_DNA"/>
</dbReference>
<proteinExistence type="predicted"/>
<organism evidence="1 2">
    <name type="scientific">Riccia fluitans</name>
    <dbReference type="NCBI Taxonomy" id="41844"/>
    <lineage>
        <taxon>Eukaryota</taxon>
        <taxon>Viridiplantae</taxon>
        <taxon>Streptophyta</taxon>
        <taxon>Embryophyta</taxon>
        <taxon>Marchantiophyta</taxon>
        <taxon>Marchantiopsida</taxon>
        <taxon>Marchantiidae</taxon>
        <taxon>Marchantiales</taxon>
        <taxon>Ricciaceae</taxon>
        <taxon>Riccia</taxon>
    </lineage>
</organism>
<dbReference type="AlphaFoldDB" id="A0ABD1YN86"/>
<protein>
    <submittedName>
        <fullName evidence="1">Uncharacterized protein</fullName>
    </submittedName>
</protein>
<reference evidence="1 2" key="1">
    <citation type="submission" date="2024-09" db="EMBL/GenBank/DDBJ databases">
        <title>Chromosome-scale assembly of Riccia fluitans.</title>
        <authorList>
            <person name="Paukszto L."/>
            <person name="Sawicki J."/>
            <person name="Karawczyk K."/>
            <person name="Piernik-Szablinska J."/>
            <person name="Szczecinska M."/>
            <person name="Mazdziarz M."/>
        </authorList>
    </citation>
    <scope>NUCLEOTIDE SEQUENCE [LARGE SCALE GENOMIC DNA]</scope>
    <source>
        <strain evidence="1">Rf_01</strain>
        <tissue evidence="1">Aerial parts of the thallus</tissue>
    </source>
</reference>
<sequence length="92" mass="10242">MLEEIKGTALANVINNRESSFLSGFSRLSVNLLGFTGKLNSLPGVGRVRKSFFVGVPEARTASPTFATMRLLQRFYSKLKDVSMCKITRARR</sequence>
<evidence type="ECO:0000313" key="2">
    <source>
        <dbReference type="Proteomes" id="UP001605036"/>
    </source>
</evidence>